<dbReference type="NCBIfam" id="NF033788">
    <property type="entry name" value="HTH_metalloreg"/>
    <property type="match status" value="1"/>
</dbReference>
<evidence type="ECO:0000313" key="6">
    <source>
        <dbReference type="Proteomes" id="UP000199444"/>
    </source>
</evidence>
<keyword evidence="3" id="KW-0804">Transcription</keyword>
<dbReference type="InterPro" id="IPR036388">
    <property type="entry name" value="WH-like_DNA-bd_sf"/>
</dbReference>
<dbReference type="SUPFAM" id="SSF46785">
    <property type="entry name" value="Winged helix' DNA-binding domain"/>
    <property type="match status" value="1"/>
</dbReference>
<evidence type="ECO:0000256" key="1">
    <source>
        <dbReference type="ARBA" id="ARBA00023015"/>
    </source>
</evidence>
<dbReference type="InterPro" id="IPR036390">
    <property type="entry name" value="WH_DNA-bd_sf"/>
</dbReference>
<organism evidence="5 6">
    <name type="scientific">Virgibacillus salinus</name>
    <dbReference type="NCBI Taxonomy" id="553311"/>
    <lineage>
        <taxon>Bacteria</taxon>
        <taxon>Bacillati</taxon>
        <taxon>Bacillota</taxon>
        <taxon>Bacilli</taxon>
        <taxon>Bacillales</taxon>
        <taxon>Bacillaceae</taxon>
        <taxon>Virgibacillus</taxon>
    </lineage>
</organism>
<protein>
    <submittedName>
        <fullName evidence="5">ArsR family transcriptional regulator</fullName>
    </submittedName>
</protein>
<keyword evidence="2" id="KW-0238">DNA-binding</keyword>
<dbReference type="Gene3D" id="1.10.10.10">
    <property type="entry name" value="Winged helix-like DNA-binding domain superfamily/Winged helix DNA-binding domain"/>
    <property type="match status" value="1"/>
</dbReference>
<evidence type="ECO:0000256" key="3">
    <source>
        <dbReference type="ARBA" id="ARBA00023163"/>
    </source>
</evidence>
<dbReference type="InterPro" id="IPR011991">
    <property type="entry name" value="ArsR-like_HTH"/>
</dbReference>
<name>A0A1H0YFP0_9BACI</name>
<dbReference type="PROSITE" id="PS50987">
    <property type="entry name" value="HTH_ARSR_2"/>
    <property type="match status" value="1"/>
</dbReference>
<reference evidence="5 6" key="1">
    <citation type="submission" date="2016-10" db="EMBL/GenBank/DDBJ databases">
        <authorList>
            <person name="de Groot N.N."/>
        </authorList>
    </citation>
    <scope>NUCLEOTIDE SEQUENCE [LARGE SCALE GENOMIC DNA]</scope>
    <source>
        <strain evidence="5 6">CGMCC 1.10449</strain>
    </source>
</reference>
<dbReference type="Proteomes" id="UP000199444">
    <property type="component" value="Unassembled WGS sequence"/>
</dbReference>
<dbReference type="PANTHER" id="PTHR33154:SF18">
    <property type="entry name" value="ARSENICAL RESISTANCE OPERON REPRESSOR"/>
    <property type="match status" value="1"/>
</dbReference>
<dbReference type="AlphaFoldDB" id="A0A1H0YFP0"/>
<dbReference type="CDD" id="cd00090">
    <property type="entry name" value="HTH_ARSR"/>
    <property type="match status" value="1"/>
</dbReference>
<dbReference type="RefSeq" id="WP_092491497.1">
    <property type="nucleotide sequence ID" value="NZ_FNKD01000001.1"/>
</dbReference>
<dbReference type="PRINTS" id="PR00778">
    <property type="entry name" value="HTHARSR"/>
</dbReference>
<keyword evidence="1" id="KW-0805">Transcription regulation</keyword>
<dbReference type="GO" id="GO:0003700">
    <property type="term" value="F:DNA-binding transcription factor activity"/>
    <property type="evidence" value="ECO:0007669"/>
    <property type="project" value="InterPro"/>
</dbReference>
<evidence type="ECO:0000259" key="4">
    <source>
        <dbReference type="PROSITE" id="PS50987"/>
    </source>
</evidence>
<dbReference type="InterPro" id="IPR051081">
    <property type="entry name" value="HTH_MetalResp_TranReg"/>
</dbReference>
<keyword evidence="6" id="KW-1185">Reference proteome</keyword>
<accession>A0A1H0YFP0</accession>
<evidence type="ECO:0000313" key="5">
    <source>
        <dbReference type="EMBL" id="SDQ14084.1"/>
    </source>
</evidence>
<gene>
    <name evidence="5" type="ORF">SAMN05216231_0633</name>
</gene>
<evidence type="ECO:0000256" key="2">
    <source>
        <dbReference type="ARBA" id="ARBA00023125"/>
    </source>
</evidence>
<sequence>MKELNVLNNPSEEAFTTYASKFKALSDTKRLQIMNLLCHNGSTCVCDLVDMVGMPQSKLSYHLKILLDANLIKKETKGTWGYYELNNSGVKSLLSDELCCVFVPSCC</sequence>
<feature type="domain" description="HTH arsR-type" evidence="4">
    <location>
        <begin position="10"/>
        <end position="105"/>
    </location>
</feature>
<dbReference type="Pfam" id="PF01022">
    <property type="entry name" value="HTH_5"/>
    <property type="match status" value="1"/>
</dbReference>
<dbReference type="GO" id="GO:0003677">
    <property type="term" value="F:DNA binding"/>
    <property type="evidence" value="ECO:0007669"/>
    <property type="project" value="UniProtKB-KW"/>
</dbReference>
<dbReference type="SMART" id="SM00418">
    <property type="entry name" value="HTH_ARSR"/>
    <property type="match status" value="1"/>
</dbReference>
<proteinExistence type="predicted"/>
<dbReference type="STRING" id="553311.SAMN05216231_0633"/>
<dbReference type="EMBL" id="FNKD01000001">
    <property type="protein sequence ID" value="SDQ14084.1"/>
    <property type="molecule type" value="Genomic_DNA"/>
</dbReference>
<dbReference type="InterPro" id="IPR001845">
    <property type="entry name" value="HTH_ArsR_DNA-bd_dom"/>
</dbReference>
<dbReference type="PANTHER" id="PTHR33154">
    <property type="entry name" value="TRANSCRIPTIONAL REGULATOR, ARSR FAMILY"/>
    <property type="match status" value="1"/>
</dbReference>